<feature type="coiled-coil region" evidence="3">
    <location>
        <begin position="73"/>
        <end position="217"/>
    </location>
</feature>
<dbReference type="Gene3D" id="1.20.5.170">
    <property type="match status" value="1"/>
</dbReference>
<reference evidence="6 7" key="1">
    <citation type="journal article" date="2021" name="G3 (Bethesda)">
        <title>Improved contiguity of the threespine stickleback genome using long-read sequencing.</title>
        <authorList>
            <person name="Nath S."/>
            <person name="Shaw D.E."/>
            <person name="White M.A."/>
        </authorList>
    </citation>
    <scope>NUCLEOTIDE SEQUENCE [LARGE SCALE GENOMIC DNA]</scope>
    <source>
        <strain evidence="6 7">Lake Benthic</strain>
    </source>
</reference>
<dbReference type="PANTHER" id="PTHR23239:SF358">
    <property type="entry name" value="KERATIN, TYPE I CYTOSKELETAL 18"/>
    <property type="match status" value="1"/>
</dbReference>
<dbReference type="PANTHER" id="PTHR23239">
    <property type="entry name" value="INTERMEDIATE FILAMENT"/>
    <property type="match status" value="1"/>
</dbReference>
<dbReference type="Ensembl" id="ENSGACT00000019219.2">
    <property type="protein sequence ID" value="ENSGACP00000019181.2"/>
    <property type="gene ID" value="ENSGACG00000014540.2"/>
</dbReference>
<dbReference type="Bgee" id="ENSGACG00000014540">
    <property type="expression patterns" value="Expressed in pharyngeal gill and 4 other cell types or tissues"/>
</dbReference>
<dbReference type="SUPFAM" id="SSF64593">
    <property type="entry name" value="Intermediate filament protein, coiled coil region"/>
    <property type="match status" value="2"/>
</dbReference>
<evidence type="ECO:0000313" key="6">
    <source>
        <dbReference type="Ensembl" id="ENSGACP00000019181.2"/>
    </source>
</evidence>
<dbReference type="InterPro" id="IPR039008">
    <property type="entry name" value="IF_rod_dom"/>
</dbReference>
<evidence type="ECO:0000256" key="1">
    <source>
        <dbReference type="ARBA" id="ARBA00022754"/>
    </source>
</evidence>
<feature type="region of interest" description="Disordered" evidence="4">
    <location>
        <begin position="1"/>
        <end position="70"/>
    </location>
</feature>
<evidence type="ECO:0000259" key="5">
    <source>
        <dbReference type="PROSITE" id="PS51842"/>
    </source>
</evidence>
<dbReference type="Pfam" id="PF00038">
    <property type="entry name" value="Filament"/>
    <property type="match status" value="1"/>
</dbReference>
<dbReference type="Gene3D" id="1.20.5.500">
    <property type="entry name" value="Single helix bin"/>
    <property type="match status" value="1"/>
</dbReference>
<dbReference type="PRINTS" id="PR01248">
    <property type="entry name" value="TYPE1KERATIN"/>
</dbReference>
<evidence type="ECO:0000256" key="2">
    <source>
        <dbReference type="ARBA" id="ARBA00023054"/>
    </source>
</evidence>
<name>G3PNJ8_GASAC</name>
<proteinExistence type="predicted"/>
<evidence type="ECO:0000256" key="3">
    <source>
        <dbReference type="SAM" id="Coils"/>
    </source>
</evidence>
<reference evidence="6" key="3">
    <citation type="submission" date="2025-09" db="UniProtKB">
        <authorList>
            <consortium name="Ensembl"/>
        </authorList>
    </citation>
    <scope>IDENTIFICATION</scope>
</reference>
<dbReference type="STRING" id="69293.ENSGACP00000019181"/>
<sequence length="403" mass="45569">MPSNTAASMFGGAGGRGSRASVATLEGLRNVLRSEPERNAGPVAPAARVEADHAPAPASAAAPAAPVDDKHTMQRLNDRLSGYLGRVGQLERENEELAKEIDDILANRKAADGRNWDEVEKPLNDLKKEMKDIAKDNGKLLLQIENSKLANADFKKKLNDEITAKKELEKEIAALKDTIEDTKVNHAQIQKEIDLLKEELTRLENEHKDDVEVLLKKIKNSEVKVEIESSGSDLSEIVNKIRIQYEKISEKNMKENNDWYQSKFENLKVVVDKNDGDWNSAKSELKELLTQKRSVELKIQGIQSKTREENNQRLSPLNQVILRLEAELRDVRAQLERHMKNNIHLLGVKMQLEDEMNKYHRLMHDITAEPESVELSLEDALQSEHQVPNQKKEEAKEAAPVKE</sequence>
<reference evidence="6" key="2">
    <citation type="submission" date="2025-08" db="UniProtKB">
        <authorList>
            <consortium name="Ensembl"/>
        </authorList>
    </citation>
    <scope>IDENTIFICATION</scope>
</reference>
<dbReference type="InParanoid" id="G3PNJ8"/>
<feature type="region of interest" description="Disordered" evidence="4">
    <location>
        <begin position="377"/>
        <end position="403"/>
    </location>
</feature>
<dbReference type="GO" id="GO:0005882">
    <property type="term" value="C:intermediate filament"/>
    <property type="evidence" value="ECO:0007669"/>
    <property type="project" value="UniProtKB-KW"/>
</dbReference>
<dbReference type="AlphaFoldDB" id="G3PNJ8"/>
<feature type="compositionally biased region" description="Low complexity" evidence="4">
    <location>
        <begin position="54"/>
        <end position="66"/>
    </location>
</feature>
<feature type="coiled-coil region" evidence="3">
    <location>
        <begin position="285"/>
        <end position="369"/>
    </location>
</feature>
<evidence type="ECO:0000313" key="7">
    <source>
        <dbReference type="Proteomes" id="UP000007635"/>
    </source>
</evidence>
<feature type="domain" description="IF rod" evidence="5">
    <location>
        <begin position="69"/>
        <end position="403"/>
    </location>
</feature>
<dbReference type="Proteomes" id="UP000007635">
    <property type="component" value="Chromosome I"/>
</dbReference>
<keyword evidence="1" id="KW-0403">Intermediate filament</keyword>
<dbReference type="eggNOG" id="ENOG502R8RF">
    <property type="taxonomic scope" value="Eukaryota"/>
</dbReference>
<dbReference type="GeneTree" id="ENSGT00940000153309"/>
<dbReference type="GO" id="GO:0005198">
    <property type="term" value="F:structural molecule activity"/>
    <property type="evidence" value="ECO:0007669"/>
    <property type="project" value="InterPro"/>
</dbReference>
<protein>
    <recommendedName>
        <fullName evidence="5">IF rod domain-containing protein</fullName>
    </recommendedName>
</protein>
<dbReference type="Gene3D" id="1.20.5.1160">
    <property type="entry name" value="Vasodilator-stimulated phosphoprotein"/>
    <property type="match status" value="1"/>
</dbReference>
<dbReference type="PROSITE" id="PS51842">
    <property type="entry name" value="IF_ROD_2"/>
    <property type="match status" value="1"/>
</dbReference>
<keyword evidence="2 3" id="KW-0175">Coiled coil</keyword>
<accession>G3PNJ8</accession>
<dbReference type="OMA" id="VMRNDTE"/>
<dbReference type="SMART" id="SM01391">
    <property type="entry name" value="Filament"/>
    <property type="match status" value="1"/>
</dbReference>
<evidence type="ECO:0000256" key="4">
    <source>
        <dbReference type="SAM" id="MobiDB-lite"/>
    </source>
</evidence>
<keyword evidence="7" id="KW-1185">Reference proteome</keyword>
<organism evidence="6 7">
    <name type="scientific">Gasterosteus aculeatus aculeatus</name>
    <name type="common">three-spined stickleback</name>
    <dbReference type="NCBI Taxonomy" id="481459"/>
    <lineage>
        <taxon>Eukaryota</taxon>
        <taxon>Metazoa</taxon>
        <taxon>Chordata</taxon>
        <taxon>Craniata</taxon>
        <taxon>Vertebrata</taxon>
        <taxon>Euteleostomi</taxon>
        <taxon>Actinopterygii</taxon>
        <taxon>Neopterygii</taxon>
        <taxon>Teleostei</taxon>
        <taxon>Neoteleostei</taxon>
        <taxon>Acanthomorphata</taxon>
        <taxon>Eupercaria</taxon>
        <taxon>Perciformes</taxon>
        <taxon>Cottioidei</taxon>
        <taxon>Gasterosteales</taxon>
        <taxon>Gasterosteidae</taxon>
        <taxon>Gasterosteus</taxon>
    </lineage>
</organism>
<feature type="compositionally biased region" description="Basic and acidic residues" evidence="4">
    <location>
        <begin position="390"/>
        <end position="403"/>
    </location>
</feature>
<dbReference type="InterPro" id="IPR002957">
    <property type="entry name" value="Keratin_I"/>
</dbReference>